<dbReference type="RefSeq" id="WP_067523150.1">
    <property type="nucleotide sequence ID" value="NZ_JABELX010000004.1"/>
</dbReference>
<dbReference type="Pfam" id="PF20703">
    <property type="entry name" value="nSTAND1"/>
    <property type="match status" value="1"/>
</dbReference>
<dbReference type="SUPFAM" id="SSF47413">
    <property type="entry name" value="lambda repressor-like DNA-binding domains"/>
    <property type="match status" value="1"/>
</dbReference>
<name>A0A849BXK0_9NOCA</name>
<evidence type="ECO:0000313" key="3">
    <source>
        <dbReference type="EMBL" id="NNH71004.1"/>
    </source>
</evidence>
<dbReference type="PANTHER" id="PTHR19879">
    <property type="entry name" value="TRANSCRIPTION INITIATION FACTOR TFIID"/>
    <property type="match status" value="1"/>
</dbReference>
<dbReference type="Gene3D" id="1.10.260.40">
    <property type="entry name" value="lambda repressor-like DNA-binding domains"/>
    <property type="match status" value="1"/>
</dbReference>
<feature type="repeat" description="WD" evidence="1">
    <location>
        <begin position="870"/>
        <end position="902"/>
    </location>
</feature>
<dbReference type="InterPro" id="IPR001680">
    <property type="entry name" value="WD40_rpt"/>
</dbReference>
<dbReference type="Pfam" id="PF13560">
    <property type="entry name" value="HTH_31"/>
    <property type="match status" value="1"/>
</dbReference>
<evidence type="ECO:0000256" key="1">
    <source>
        <dbReference type="PROSITE-ProRule" id="PRU00221"/>
    </source>
</evidence>
<dbReference type="PROSITE" id="PS50943">
    <property type="entry name" value="HTH_CROC1"/>
    <property type="match status" value="1"/>
</dbReference>
<keyword evidence="4" id="KW-1185">Reference proteome</keyword>
<reference evidence="3 4" key="1">
    <citation type="submission" date="2020-05" db="EMBL/GenBank/DDBJ databases">
        <title>MicrobeNet Type strains.</title>
        <authorList>
            <person name="Nicholson A.C."/>
        </authorList>
    </citation>
    <scope>NUCLEOTIDE SEQUENCE [LARGE SCALE GENOMIC DNA]</scope>
    <source>
        <strain evidence="3 4">JCM 3224</strain>
    </source>
</reference>
<dbReference type="GO" id="GO:0003677">
    <property type="term" value="F:DNA binding"/>
    <property type="evidence" value="ECO:0007669"/>
    <property type="project" value="InterPro"/>
</dbReference>
<dbReference type="SUPFAM" id="SSF52540">
    <property type="entry name" value="P-loop containing nucleoside triphosphate hydrolases"/>
    <property type="match status" value="1"/>
</dbReference>
<feature type="domain" description="HTH cro/C1-type" evidence="2">
    <location>
        <begin position="14"/>
        <end position="67"/>
    </location>
</feature>
<dbReference type="InterPro" id="IPR015943">
    <property type="entry name" value="WD40/YVTN_repeat-like_dom_sf"/>
</dbReference>
<dbReference type="Gene3D" id="2.130.10.10">
    <property type="entry name" value="YVTN repeat-like/Quinoprotein amine dehydrogenase"/>
    <property type="match status" value="3"/>
</dbReference>
<gene>
    <name evidence="3" type="ORF">HLB23_14215</name>
</gene>
<feature type="repeat" description="WD" evidence="1">
    <location>
        <begin position="611"/>
        <end position="652"/>
    </location>
</feature>
<dbReference type="SMART" id="SM00530">
    <property type="entry name" value="HTH_XRE"/>
    <property type="match status" value="1"/>
</dbReference>
<dbReference type="Proteomes" id="UP000586827">
    <property type="component" value="Unassembled WGS sequence"/>
</dbReference>
<dbReference type="CDD" id="cd00093">
    <property type="entry name" value="HTH_XRE"/>
    <property type="match status" value="1"/>
</dbReference>
<dbReference type="PROSITE" id="PS50294">
    <property type="entry name" value="WD_REPEATS_REGION"/>
    <property type="match status" value="3"/>
</dbReference>
<dbReference type="Pfam" id="PF00400">
    <property type="entry name" value="WD40"/>
    <property type="match status" value="3"/>
</dbReference>
<dbReference type="AlphaFoldDB" id="A0A849BXK0"/>
<dbReference type="PROSITE" id="PS50082">
    <property type="entry name" value="WD_REPEATS_2"/>
    <property type="match status" value="3"/>
</dbReference>
<evidence type="ECO:0000259" key="2">
    <source>
        <dbReference type="PROSITE" id="PS50943"/>
    </source>
</evidence>
<sequence length="1244" mass="134944">MFNDDGEPFGTQWQRLRKEKRLTQERLAELMRCDVGYISQIENGHRLPSKDFAERADTALDANGGLFAAWAVEGCPFPGLRPFSRRESRWFQGRAQAAEVLFGLIRSRAENGGGSVLLTGDSGAGKSSLLAAGLEPLLRKRSLIRGVRKGTPSVAFTPTSDPMAALQAARVATADIAGPVVWIIDQLEELFTATDDVRVHEEFLDEITRPTTRQGHPVVVVLGVRQDYYSRCMAHPDIRAAVTTGHLALGPMTADEVRHAIEQPAQDAGIVFETGLVDVLLNDLGLDLTRSTATYDPVRLPLLAHTLRQLWLRATDNLLTLTDYQELKGLAGSVATTAEGAWDRFTATEQAAAKPMLLALVHLEENADPARRSAPREQLLAATGDTEVGARLLDAFTDWQVRLLAATDDGITFSHEAVLREWPRLAGWITDDREDILTHRRLTTAAQQWHRDNKSVDALLSAGRTEEFQRWVEHSHHHTPIGAAEREFLDASVEYHAQLTQQERQRQEHLRIVAEKLASQHRRLKKLVVALTLVGVVLIAATLFALDAKRNEADQFRRSHAHEQATISYIVRSGEPEVGGLLAVQAFRANPDVQTRSALLNTQVDRFLGRIVASDLPLYGVAYSPDGTLIAASGYDQFVRLWDARDRRELAAWTTGTKGGSAVTFSRDSRRVANAHDGTLRIWSTTGTEPVVERHGLKSGMSNLAFSPDGTILAALAQHTKEGPTDVQFFDAVTLDRVPGPRGDIGAGATVVAFSEDTGMFAIAGKDSVQVWRTLDAEPITVDRPPAQHRPIALAMSRDGRILVVSDYSGWVTWFDLGDSGREVRSEKFSSAAWGLDLTPDGTVVAIGLDDHSVQLFDTAAATGPAIASLVGHTNSIHRLTFNTDGTTLLTASSDGTIGTWDTADLGSLHPAAPAAAFAYSRNGRTHAVAAADGSVHLWHSATGYRRQQLPGSPREPTGLAFAADDRFLVHGGADGLRVLDTATSAVLPLGTTAVDALAVSEDTNTVAVAWDTNVVELWDAREWRPLGVLPTADPDPLISLAFGGNTHLAAGSYTNSLTVWDLSGAKPERSDYIRTRSDVTAVAFSPDMRLLAYATAQGRINTHDISTRKPLGAEPDHELAVLHPDAVDQRTAGLRHFARSLTFSPDSQFLSAASDDGIIRLWQTRSDSASQPYAVLTAQGGATTAAVFELTGRHLISVDASGVVRRWNLAVDDAATKACTVAGISDPTRWLDRDTALLDKNSC</sequence>
<organism evidence="3 4">
    <name type="scientific">Nocardia uniformis</name>
    <dbReference type="NCBI Taxonomy" id="53432"/>
    <lineage>
        <taxon>Bacteria</taxon>
        <taxon>Bacillati</taxon>
        <taxon>Actinomycetota</taxon>
        <taxon>Actinomycetes</taxon>
        <taxon>Mycobacteriales</taxon>
        <taxon>Nocardiaceae</taxon>
        <taxon>Nocardia</taxon>
    </lineage>
</organism>
<accession>A0A849BXK0</accession>
<dbReference type="InterPro" id="IPR001387">
    <property type="entry name" value="Cro/C1-type_HTH"/>
</dbReference>
<dbReference type="SUPFAM" id="SSF50978">
    <property type="entry name" value="WD40 repeat-like"/>
    <property type="match status" value="3"/>
</dbReference>
<dbReference type="InterPro" id="IPR049052">
    <property type="entry name" value="nSTAND1"/>
</dbReference>
<comment type="caution">
    <text evidence="3">The sequence shown here is derived from an EMBL/GenBank/DDBJ whole genome shotgun (WGS) entry which is preliminary data.</text>
</comment>
<feature type="repeat" description="WD" evidence="1">
    <location>
        <begin position="1132"/>
        <end position="1173"/>
    </location>
</feature>
<protein>
    <submittedName>
        <fullName evidence="3">Helix-turn-helix domain-containing protein</fullName>
    </submittedName>
</protein>
<dbReference type="EMBL" id="JABELX010000004">
    <property type="protein sequence ID" value="NNH71004.1"/>
    <property type="molecule type" value="Genomic_DNA"/>
</dbReference>
<evidence type="ECO:0000313" key="4">
    <source>
        <dbReference type="Proteomes" id="UP000586827"/>
    </source>
</evidence>
<dbReference type="PANTHER" id="PTHR19879:SF9">
    <property type="entry name" value="TRANSCRIPTION INITIATION FACTOR TFIID SUBUNIT 5"/>
    <property type="match status" value="1"/>
</dbReference>
<dbReference type="InterPro" id="IPR027417">
    <property type="entry name" value="P-loop_NTPase"/>
</dbReference>
<dbReference type="InterPro" id="IPR010982">
    <property type="entry name" value="Lambda_DNA-bd_dom_sf"/>
</dbReference>
<keyword evidence="1" id="KW-0853">WD repeat</keyword>
<proteinExistence type="predicted"/>
<dbReference type="SMART" id="SM00320">
    <property type="entry name" value="WD40"/>
    <property type="match status" value="13"/>
</dbReference>
<dbReference type="InterPro" id="IPR036322">
    <property type="entry name" value="WD40_repeat_dom_sf"/>
</dbReference>